<protein>
    <submittedName>
        <fullName evidence="5">Winged helix-turn-helix transcriptional regulator</fullName>
    </submittedName>
</protein>
<dbReference type="Pfam" id="PF01638">
    <property type="entry name" value="HxlR"/>
    <property type="match status" value="1"/>
</dbReference>
<comment type="caution">
    <text evidence="5">The sequence shown here is derived from an EMBL/GenBank/DDBJ whole genome shotgun (WGS) entry which is preliminary data.</text>
</comment>
<dbReference type="Proteomes" id="UP001595792">
    <property type="component" value="Unassembled WGS sequence"/>
</dbReference>
<proteinExistence type="predicted"/>
<dbReference type="PROSITE" id="PS51118">
    <property type="entry name" value="HTH_HXLR"/>
    <property type="match status" value="1"/>
</dbReference>
<keyword evidence="6" id="KW-1185">Reference proteome</keyword>
<dbReference type="Gene3D" id="1.10.10.10">
    <property type="entry name" value="Winged helix-like DNA-binding domain superfamily/Winged helix DNA-binding domain"/>
    <property type="match status" value="1"/>
</dbReference>
<evidence type="ECO:0000313" key="5">
    <source>
        <dbReference type="EMBL" id="MFC4198152.1"/>
    </source>
</evidence>
<dbReference type="InterPro" id="IPR002577">
    <property type="entry name" value="HTH_HxlR"/>
</dbReference>
<dbReference type="SUPFAM" id="SSF46785">
    <property type="entry name" value="Winged helix' DNA-binding domain"/>
    <property type="match status" value="1"/>
</dbReference>
<organism evidence="5 6">
    <name type="scientific">Pedobacter jamesrossensis</name>
    <dbReference type="NCBI Taxonomy" id="1908238"/>
    <lineage>
        <taxon>Bacteria</taxon>
        <taxon>Pseudomonadati</taxon>
        <taxon>Bacteroidota</taxon>
        <taxon>Sphingobacteriia</taxon>
        <taxon>Sphingobacteriales</taxon>
        <taxon>Sphingobacteriaceae</taxon>
        <taxon>Pedobacter</taxon>
    </lineage>
</organism>
<keyword evidence="2" id="KW-0238">DNA-binding</keyword>
<sequence length="120" mass="13520">MATSKLEYTPVQCTNRISATEDAIYVLGGRWTIRVMIGVLGGNTRFNELQRTVKGISAKMLSVELKKLEINQLVERKVLAEQTPVIVEYLPTEYSESLKDIITALAHWGTNHKKKITTDN</sequence>
<evidence type="ECO:0000256" key="3">
    <source>
        <dbReference type="ARBA" id="ARBA00023163"/>
    </source>
</evidence>
<dbReference type="InterPro" id="IPR036390">
    <property type="entry name" value="WH_DNA-bd_sf"/>
</dbReference>
<reference evidence="6" key="1">
    <citation type="journal article" date="2019" name="Int. J. Syst. Evol. Microbiol.">
        <title>The Global Catalogue of Microorganisms (GCM) 10K type strain sequencing project: providing services to taxonomists for standard genome sequencing and annotation.</title>
        <authorList>
            <consortium name="The Broad Institute Genomics Platform"/>
            <consortium name="The Broad Institute Genome Sequencing Center for Infectious Disease"/>
            <person name="Wu L."/>
            <person name="Ma J."/>
        </authorList>
    </citation>
    <scope>NUCLEOTIDE SEQUENCE [LARGE SCALE GENOMIC DNA]</scope>
    <source>
        <strain evidence="6">CCM 8689</strain>
    </source>
</reference>
<keyword evidence="1" id="KW-0805">Transcription regulation</keyword>
<gene>
    <name evidence="5" type="ORF">ACFOUY_15715</name>
</gene>
<feature type="domain" description="HTH hxlR-type" evidence="4">
    <location>
        <begin position="13"/>
        <end position="117"/>
    </location>
</feature>
<evidence type="ECO:0000313" key="6">
    <source>
        <dbReference type="Proteomes" id="UP001595792"/>
    </source>
</evidence>
<accession>A0ABV8NPK3</accession>
<dbReference type="PANTHER" id="PTHR33204">
    <property type="entry name" value="TRANSCRIPTIONAL REGULATOR, MARR FAMILY"/>
    <property type="match status" value="1"/>
</dbReference>
<dbReference type="InterPro" id="IPR036388">
    <property type="entry name" value="WH-like_DNA-bd_sf"/>
</dbReference>
<evidence type="ECO:0000256" key="1">
    <source>
        <dbReference type="ARBA" id="ARBA00023015"/>
    </source>
</evidence>
<dbReference type="RefSeq" id="WP_378961985.1">
    <property type="nucleotide sequence ID" value="NZ_JBHRXC010000016.1"/>
</dbReference>
<evidence type="ECO:0000259" key="4">
    <source>
        <dbReference type="PROSITE" id="PS51118"/>
    </source>
</evidence>
<dbReference type="EMBL" id="JBHSBY010000135">
    <property type="protein sequence ID" value="MFC4198152.1"/>
    <property type="molecule type" value="Genomic_DNA"/>
</dbReference>
<keyword evidence="3" id="KW-0804">Transcription</keyword>
<name>A0ABV8NPK3_9SPHI</name>
<evidence type="ECO:0000256" key="2">
    <source>
        <dbReference type="ARBA" id="ARBA00023125"/>
    </source>
</evidence>